<dbReference type="InterPro" id="IPR003599">
    <property type="entry name" value="Ig_sub"/>
</dbReference>
<evidence type="ECO:0000259" key="5">
    <source>
        <dbReference type="PROSITE" id="PS50835"/>
    </source>
</evidence>
<reference evidence="7" key="1">
    <citation type="submission" date="2025-08" db="UniProtKB">
        <authorList>
            <consortium name="RefSeq"/>
        </authorList>
    </citation>
    <scope>IDENTIFICATION</scope>
    <source>
        <strain evidence="7">USDA-PBARC FA_bdor</strain>
        <tissue evidence="7">Whole organism</tissue>
    </source>
</reference>
<evidence type="ECO:0000256" key="2">
    <source>
        <dbReference type="ARBA" id="ARBA00022737"/>
    </source>
</evidence>
<protein>
    <submittedName>
        <fullName evidence="7">Neural/ectodermal development factor IMP-L2</fullName>
    </submittedName>
</protein>
<dbReference type="Pfam" id="PF13927">
    <property type="entry name" value="Ig_3"/>
    <property type="match status" value="2"/>
</dbReference>
<keyword evidence="2" id="KW-0677">Repeat</keyword>
<dbReference type="PANTHER" id="PTHR12231:SF253">
    <property type="entry name" value="DPR-INTERACTING PROTEIN ETA, ISOFORM B-RELATED"/>
    <property type="match status" value="1"/>
</dbReference>
<dbReference type="KEGG" id="fas:105272704"/>
<evidence type="ECO:0000313" key="6">
    <source>
        <dbReference type="Proteomes" id="UP000694866"/>
    </source>
</evidence>
<gene>
    <name evidence="7" type="primary">ImpL2</name>
</gene>
<dbReference type="GeneID" id="105272704"/>
<dbReference type="InterPro" id="IPR007110">
    <property type="entry name" value="Ig-like_dom"/>
</dbReference>
<feature type="domain" description="Ig-like" evidence="5">
    <location>
        <begin position="88"/>
        <end position="162"/>
    </location>
</feature>
<name>A0A9R1TQX2_9HYME</name>
<keyword evidence="1" id="KW-0732">Signal</keyword>
<keyword evidence="3" id="KW-1015">Disulfide bond</keyword>
<dbReference type="RefSeq" id="XP_011313218.1">
    <property type="nucleotide sequence ID" value="XM_011314916.1"/>
</dbReference>
<feature type="domain" description="Ig-like" evidence="5">
    <location>
        <begin position="194"/>
        <end position="280"/>
    </location>
</feature>
<dbReference type="CTD" id="38513"/>
<dbReference type="SMART" id="SM00408">
    <property type="entry name" value="IGc2"/>
    <property type="match status" value="1"/>
</dbReference>
<dbReference type="Gene3D" id="2.60.40.10">
    <property type="entry name" value="Immunoglobulins"/>
    <property type="match status" value="2"/>
</dbReference>
<keyword evidence="4" id="KW-0393">Immunoglobulin domain</keyword>
<evidence type="ECO:0000313" key="7">
    <source>
        <dbReference type="RefSeq" id="XP_011313218.1"/>
    </source>
</evidence>
<evidence type="ECO:0000256" key="1">
    <source>
        <dbReference type="ARBA" id="ARBA00022729"/>
    </source>
</evidence>
<sequence>MHQSLVGFLVGLSTVTIILQVVAGSSLGFLRALAAEDSEEEQQLTFDDVEQTNMISDYDNKNTLTSKKTKEWVKVELSGSSHSHILSKGQYYELTCKGEGGPAPQIFWIRGGNIQRQLDELKKTSLTYDPSMFFNSGAAKKESKYVIDCASKQDEGPIHCVAIAGDKFKWESTVILVSDNVNSTRSRSCGSNRPPVITHHTATVVALQGTSLILPCVATGKPRPYITWETSDGNVIANHLFNPRFKVLGTGDLLIDALEWEDMNEYTCVAKSHLGEDRVSTFVYPAQRDDRR</sequence>
<dbReference type="InterPro" id="IPR036179">
    <property type="entry name" value="Ig-like_dom_sf"/>
</dbReference>
<dbReference type="GO" id="GO:0043005">
    <property type="term" value="C:neuron projection"/>
    <property type="evidence" value="ECO:0007669"/>
    <property type="project" value="TreeGrafter"/>
</dbReference>
<dbReference type="AlphaFoldDB" id="A0A9R1TQX2"/>
<evidence type="ECO:0000256" key="4">
    <source>
        <dbReference type="ARBA" id="ARBA00023319"/>
    </source>
</evidence>
<accession>A0A9R1TQX2</accession>
<evidence type="ECO:0000256" key="3">
    <source>
        <dbReference type="ARBA" id="ARBA00023157"/>
    </source>
</evidence>
<keyword evidence="6" id="KW-1185">Reference proteome</keyword>
<dbReference type="Proteomes" id="UP000694866">
    <property type="component" value="Unplaced"/>
</dbReference>
<dbReference type="SUPFAM" id="SSF48726">
    <property type="entry name" value="Immunoglobulin"/>
    <property type="match status" value="2"/>
</dbReference>
<dbReference type="PROSITE" id="PS50835">
    <property type="entry name" value="IG_LIKE"/>
    <property type="match status" value="2"/>
</dbReference>
<dbReference type="InterPro" id="IPR003598">
    <property type="entry name" value="Ig_sub2"/>
</dbReference>
<dbReference type="OrthoDB" id="6138780at2759"/>
<proteinExistence type="predicted"/>
<dbReference type="InterPro" id="IPR051170">
    <property type="entry name" value="Neural/epithelial_adhesion"/>
</dbReference>
<dbReference type="SMART" id="SM00409">
    <property type="entry name" value="IG"/>
    <property type="match status" value="2"/>
</dbReference>
<organism evidence="6 7">
    <name type="scientific">Fopius arisanus</name>
    <dbReference type="NCBI Taxonomy" id="64838"/>
    <lineage>
        <taxon>Eukaryota</taxon>
        <taxon>Metazoa</taxon>
        <taxon>Ecdysozoa</taxon>
        <taxon>Arthropoda</taxon>
        <taxon>Hexapoda</taxon>
        <taxon>Insecta</taxon>
        <taxon>Pterygota</taxon>
        <taxon>Neoptera</taxon>
        <taxon>Endopterygota</taxon>
        <taxon>Hymenoptera</taxon>
        <taxon>Apocrita</taxon>
        <taxon>Ichneumonoidea</taxon>
        <taxon>Braconidae</taxon>
        <taxon>Opiinae</taxon>
        <taxon>Fopius</taxon>
    </lineage>
</organism>
<dbReference type="PANTHER" id="PTHR12231">
    <property type="entry name" value="CTX-RELATED TYPE I TRANSMEMBRANE PROTEIN"/>
    <property type="match status" value="1"/>
</dbReference>
<dbReference type="InterPro" id="IPR013783">
    <property type="entry name" value="Ig-like_fold"/>
</dbReference>